<feature type="domain" description="Protein kinase" evidence="1">
    <location>
        <begin position="21"/>
        <end position="245"/>
    </location>
</feature>
<dbReference type="AlphaFoldDB" id="W9X030"/>
<keyword evidence="3" id="KW-1185">Reference proteome</keyword>
<proteinExistence type="predicted"/>
<dbReference type="Gene3D" id="1.10.510.10">
    <property type="entry name" value="Transferase(Phosphotransferase) domain 1"/>
    <property type="match status" value="1"/>
</dbReference>
<dbReference type="InterPro" id="IPR011009">
    <property type="entry name" value="Kinase-like_dom_sf"/>
</dbReference>
<comment type="caution">
    <text evidence="2">The sequence shown here is derived from an EMBL/GenBank/DDBJ whole genome shotgun (WGS) entry which is preliminary data.</text>
</comment>
<evidence type="ECO:0000259" key="1">
    <source>
        <dbReference type="PROSITE" id="PS50011"/>
    </source>
</evidence>
<dbReference type="GeneID" id="19188038"/>
<dbReference type="SUPFAM" id="SSF56112">
    <property type="entry name" value="Protein kinase-like (PK-like)"/>
    <property type="match status" value="1"/>
</dbReference>
<reference evidence="2 3" key="1">
    <citation type="submission" date="2013-03" db="EMBL/GenBank/DDBJ databases">
        <title>The Genome Sequence of Cladophialophora psammophila CBS 110553.</title>
        <authorList>
            <consortium name="The Broad Institute Genomics Platform"/>
            <person name="Cuomo C."/>
            <person name="de Hoog S."/>
            <person name="Gorbushina A."/>
            <person name="Walker B."/>
            <person name="Young S.K."/>
            <person name="Zeng Q."/>
            <person name="Gargeya S."/>
            <person name="Fitzgerald M."/>
            <person name="Haas B."/>
            <person name="Abouelleil A."/>
            <person name="Allen A.W."/>
            <person name="Alvarado L."/>
            <person name="Arachchi H.M."/>
            <person name="Berlin A.M."/>
            <person name="Chapman S.B."/>
            <person name="Gainer-Dewar J."/>
            <person name="Goldberg J."/>
            <person name="Griggs A."/>
            <person name="Gujja S."/>
            <person name="Hansen M."/>
            <person name="Howarth C."/>
            <person name="Imamovic A."/>
            <person name="Ireland A."/>
            <person name="Larimer J."/>
            <person name="McCowan C."/>
            <person name="Murphy C."/>
            <person name="Pearson M."/>
            <person name="Poon T.W."/>
            <person name="Priest M."/>
            <person name="Roberts A."/>
            <person name="Saif S."/>
            <person name="Shea T."/>
            <person name="Sisk P."/>
            <person name="Sykes S."/>
            <person name="Wortman J."/>
            <person name="Nusbaum C."/>
            <person name="Birren B."/>
        </authorList>
    </citation>
    <scope>NUCLEOTIDE SEQUENCE [LARGE SCALE GENOMIC DNA]</scope>
    <source>
        <strain evidence="2 3">CBS 110553</strain>
    </source>
</reference>
<dbReference type="Pfam" id="PF00069">
    <property type="entry name" value="Pkinase"/>
    <property type="match status" value="1"/>
</dbReference>
<name>W9X030_9EURO</name>
<dbReference type="InterPro" id="IPR000719">
    <property type="entry name" value="Prot_kinase_dom"/>
</dbReference>
<dbReference type="GO" id="GO:0004672">
    <property type="term" value="F:protein kinase activity"/>
    <property type="evidence" value="ECO:0007669"/>
    <property type="project" value="InterPro"/>
</dbReference>
<dbReference type="HOGENOM" id="CLU_062257_1_0_1"/>
<dbReference type="OrthoDB" id="4062651at2759"/>
<dbReference type="GO" id="GO:0005524">
    <property type="term" value="F:ATP binding"/>
    <property type="evidence" value="ECO:0007669"/>
    <property type="project" value="InterPro"/>
</dbReference>
<evidence type="ECO:0000313" key="3">
    <source>
        <dbReference type="Proteomes" id="UP000019471"/>
    </source>
</evidence>
<dbReference type="PANTHER" id="PTHR24347">
    <property type="entry name" value="SERINE/THREONINE-PROTEIN KINASE"/>
    <property type="match status" value="1"/>
</dbReference>
<dbReference type="EMBL" id="AMGX01000004">
    <property type="protein sequence ID" value="EXJ73548.1"/>
    <property type="molecule type" value="Genomic_DNA"/>
</dbReference>
<organism evidence="2 3">
    <name type="scientific">Cladophialophora psammophila CBS 110553</name>
    <dbReference type="NCBI Taxonomy" id="1182543"/>
    <lineage>
        <taxon>Eukaryota</taxon>
        <taxon>Fungi</taxon>
        <taxon>Dikarya</taxon>
        <taxon>Ascomycota</taxon>
        <taxon>Pezizomycotina</taxon>
        <taxon>Eurotiomycetes</taxon>
        <taxon>Chaetothyriomycetidae</taxon>
        <taxon>Chaetothyriales</taxon>
        <taxon>Herpotrichiellaceae</taxon>
        <taxon>Cladophialophora</taxon>
    </lineage>
</organism>
<dbReference type="RefSeq" id="XP_007742111.1">
    <property type="nucleotide sequence ID" value="XM_007743921.1"/>
</dbReference>
<dbReference type="PROSITE" id="PS50011">
    <property type="entry name" value="PROTEIN_KINASE_DOM"/>
    <property type="match status" value="1"/>
</dbReference>
<evidence type="ECO:0000313" key="2">
    <source>
        <dbReference type="EMBL" id="EXJ73548.1"/>
    </source>
</evidence>
<accession>W9X030</accession>
<gene>
    <name evidence="2" type="ORF">A1O5_03309</name>
</gene>
<dbReference type="Proteomes" id="UP000019471">
    <property type="component" value="Unassembled WGS sequence"/>
</dbReference>
<protein>
    <recommendedName>
        <fullName evidence="1">Protein kinase domain-containing protein</fullName>
    </recommendedName>
</protein>
<dbReference type="eggNOG" id="ENOG502RZ04">
    <property type="taxonomic scope" value="Eukaryota"/>
</dbReference>
<sequence>MKFVDAAECWHWNEATNEGAFLHTTVIATGQDQKLYFAEVHDRQTNVDSEKVQQWFEIPLEHIYPSLPADLSVFQGELNESIYQKQPRFSAYDCSPHLAESLLREATIYERLQQHKSPSIARCHGCIVSGGRIVGIALSKYDQTLHERMRESFEHAQAVRWLDQIRQALEVLHSKGLAHNDLNPWNVMISDEDAVIIDFDSCCPLGEELLKCGTPDWADESAIISATANDEYSLRKIAAVLGILE</sequence>